<accession>A0ABU6HSD9</accession>
<evidence type="ECO:0000313" key="3">
    <source>
        <dbReference type="EMBL" id="MEC3875818.1"/>
    </source>
</evidence>
<gene>
    <name evidence="3" type="ORF">SOP96_08865</name>
</gene>
<dbReference type="Proteomes" id="UP001348397">
    <property type="component" value="Unassembled WGS sequence"/>
</dbReference>
<evidence type="ECO:0000256" key="1">
    <source>
        <dbReference type="SAM" id="SignalP"/>
    </source>
</evidence>
<feature type="signal peptide" evidence="1">
    <location>
        <begin position="1"/>
        <end position="21"/>
    </location>
</feature>
<keyword evidence="4" id="KW-1185">Reference proteome</keyword>
<dbReference type="EMBL" id="JAYLAA010000037">
    <property type="protein sequence ID" value="MEC3875818.1"/>
    <property type="molecule type" value="Genomic_DNA"/>
</dbReference>
<evidence type="ECO:0000259" key="2">
    <source>
        <dbReference type="Pfam" id="PF19404"/>
    </source>
</evidence>
<protein>
    <submittedName>
        <fullName evidence="3">DUF5977 domain-containing protein</fullName>
    </submittedName>
</protein>
<proteinExistence type="predicted"/>
<feature type="domain" description="DUF5977" evidence="2">
    <location>
        <begin position="1147"/>
        <end position="1211"/>
    </location>
</feature>
<comment type="caution">
    <text evidence="3">The sequence shown here is derived from an EMBL/GenBank/DDBJ whole genome shotgun (WGS) entry which is preliminary data.</text>
</comment>
<evidence type="ECO:0000313" key="4">
    <source>
        <dbReference type="Proteomes" id="UP001348397"/>
    </source>
</evidence>
<organism evidence="3 4">
    <name type="scientific">Chryseobacterium salviniae</name>
    <dbReference type="NCBI Taxonomy" id="3101750"/>
    <lineage>
        <taxon>Bacteria</taxon>
        <taxon>Pseudomonadati</taxon>
        <taxon>Bacteroidota</taxon>
        <taxon>Flavobacteriia</taxon>
        <taxon>Flavobacteriales</taxon>
        <taxon>Weeksellaceae</taxon>
        <taxon>Chryseobacterium group</taxon>
        <taxon>Chryseobacterium</taxon>
    </lineage>
</organism>
<dbReference type="InterPro" id="IPR046020">
    <property type="entry name" value="DUF5977"/>
</dbReference>
<dbReference type="RefSeq" id="WP_326320623.1">
    <property type="nucleotide sequence ID" value="NZ_JAYLAA010000037.1"/>
</dbReference>
<name>A0ABU6HSD9_9FLAO</name>
<dbReference type="Pfam" id="PF19404">
    <property type="entry name" value="DUF5977"/>
    <property type="match status" value="1"/>
</dbReference>
<sequence>MKQKVLLPLILTLLSINKAYSQEVPKVMPPSPNASALAQYANQPVSNYTGVPTISIPLYSVKSGEIELPISVSYHASGIKVSQEAGLVGLGWAFNAGGAITRSVNGVDDLDSFKGYVTLTDLPSANNDNVIIDDGSQYYNDYKEINTGARDAKPDILYYNFGGETGKMIFEKRQPNTNKIKGIPLKQTNSTFVYDFDTKQWEVTDGNGWKYYFTVREISRGYSASDDRAAPAYLVDDLQRSESFDRLDPSINYDEYISAWYISKIVTPKDDSIIFEYDASAGRKSISQLSFYEQESYYGNPLINYGKSWYGNFLEKKNSISVSMTASDNINLTKIRFKNGYIDFHTSDREDQRPANNFGTYSPKPQKLDSFEVFNGNGESIKKVEFGYSYFGDSYSGKNKENYWRLKLNRVQESFYDNSTATYKGNPPYTFTYSPVLFPDKTSASIDHWGYFNGSDNDHLMWYDDVTQYLNGQGPILEQSPNPSYFSKTYQSFTPAQLEYGFTANGQRFPFLDGGYRESDPIYMKAGILTQINYPTGGATRFTYEPNKYNNGDSDVYNYETGSSSVYADGDSSTDEVSSFYLSNYTRVKINCNIFNTGQSSTLYGIKALIQDSDGTDIIRFTPSVNSFSRSIQAVLPPGLYYIKANTYAPTQSLTISIFVNFLNKTLTTGGVVGGGLRILKQESLDKDGSVKLSRNYSYTLDNSAWTSGVPMSDIQHIYRDGGSSEYTNESPAFRNVVVCSSENNTPLSSSAQGNYVGYSQVTVSDVDQSGNTLGRSVYSYSNNPDEEGGSHLPGMPIKPHMDNGNLLKEEYYNASNIRLKVIENSYEKDVSTLKVIKGIFTKTVLKDPPNSSPSRPFYARLYRLYSEWWHPKQTIETNYDMNGNNPLVTTTNYSYENPLHKNVTKITTTRSTGEIEIIRNKYAQDLSSGIDETQATITAGMAAQNNINPVIQTEVTVDGKLVKGNINNFRVKNYLDQNNVSRSMYLPNNVKTLKIGTASDYDKRVDFVDYGSYGNITEARKSDGIHSVYIWGYKEEYPVAKVDNTTLSAVEAVLTATELANIKNGMYDEATMISVLNKIRIALPDALVTTYTYSPLVGVTSITPPSGVIEYYKYDFQNRLERIVDINGKILKEFKYAYAPVTSSTFYNSYQDKTFTRNNCGTSGIGNLYIYSVPAGTYSSDLSLLAANQKALDDINANGQNAANTNGTCTPISCSLSFNTSQGIAGGGSISVSNGTNYKVSFGFSSGSNSTNLPWNTGVKLATIVGTCKPIAEYSSYNGQVYYTIQTNGDVIIKTHLGTIPPNNTSYSYDLFFPIQ</sequence>
<keyword evidence="1" id="KW-0732">Signal</keyword>
<feature type="chain" id="PRO_5046747748" evidence="1">
    <location>
        <begin position="22"/>
        <end position="1317"/>
    </location>
</feature>
<reference evidence="3 4" key="1">
    <citation type="submission" date="2024-01" db="EMBL/GenBank/DDBJ databases">
        <title>Chryseobacterium sp. T9W2-O.</title>
        <authorList>
            <person name="Maltman C."/>
        </authorList>
    </citation>
    <scope>NUCLEOTIDE SEQUENCE [LARGE SCALE GENOMIC DNA]</scope>
    <source>
        <strain evidence="3 4">T9W2-O</strain>
    </source>
</reference>